<feature type="signal peptide" evidence="13">
    <location>
        <begin position="1"/>
        <end position="21"/>
    </location>
</feature>
<dbReference type="InterPro" id="IPR045357">
    <property type="entry name" value="Aminopeptidase_N-like_N"/>
</dbReference>
<dbReference type="GO" id="GO:0042277">
    <property type="term" value="F:peptide binding"/>
    <property type="evidence" value="ECO:0007669"/>
    <property type="project" value="TreeGrafter"/>
</dbReference>
<evidence type="ECO:0000256" key="10">
    <source>
        <dbReference type="ARBA" id="ARBA00022833"/>
    </source>
</evidence>
<dbReference type="SUPFAM" id="SSF55486">
    <property type="entry name" value="Metalloproteases ('zincins'), catalytic domain"/>
    <property type="match status" value="1"/>
</dbReference>
<dbReference type="Gene3D" id="1.10.390.10">
    <property type="entry name" value="Neutral Protease Domain 2"/>
    <property type="match status" value="1"/>
</dbReference>
<comment type="caution">
    <text evidence="17">The sequence shown here is derived from an EMBL/GenBank/DDBJ whole genome shotgun (WGS) entry which is preliminary data.</text>
</comment>
<dbReference type="PANTHER" id="PTHR11533">
    <property type="entry name" value="PROTEASE M1 ZINC METALLOPROTEASE"/>
    <property type="match status" value="1"/>
</dbReference>
<keyword evidence="13" id="KW-0732">Signal</keyword>
<dbReference type="GO" id="GO:0016285">
    <property type="term" value="F:alanyl aminopeptidase activity"/>
    <property type="evidence" value="ECO:0007669"/>
    <property type="project" value="UniProtKB-EC"/>
</dbReference>
<evidence type="ECO:0000256" key="4">
    <source>
        <dbReference type="ARBA" id="ARBA00012564"/>
    </source>
</evidence>
<evidence type="ECO:0000256" key="1">
    <source>
        <dbReference type="ARBA" id="ARBA00000098"/>
    </source>
</evidence>
<evidence type="ECO:0000259" key="14">
    <source>
        <dbReference type="Pfam" id="PF01433"/>
    </source>
</evidence>
<organism evidence="17 18">
    <name type="scientific">Shewanella insulae</name>
    <dbReference type="NCBI Taxonomy" id="2681496"/>
    <lineage>
        <taxon>Bacteria</taxon>
        <taxon>Pseudomonadati</taxon>
        <taxon>Pseudomonadota</taxon>
        <taxon>Gammaproteobacteria</taxon>
        <taxon>Alteromonadales</taxon>
        <taxon>Shewanellaceae</taxon>
        <taxon>Shewanella</taxon>
    </lineage>
</organism>
<evidence type="ECO:0000313" key="18">
    <source>
        <dbReference type="Proteomes" id="UP000474778"/>
    </source>
</evidence>
<evidence type="ECO:0000313" key="17">
    <source>
        <dbReference type="EMBL" id="MXR70623.1"/>
    </source>
</evidence>
<evidence type="ECO:0000256" key="7">
    <source>
        <dbReference type="ARBA" id="ARBA00022670"/>
    </source>
</evidence>
<evidence type="ECO:0000256" key="12">
    <source>
        <dbReference type="SAM" id="MobiDB-lite"/>
    </source>
</evidence>
<evidence type="ECO:0000256" key="2">
    <source>
        <dbReference type="ARBA" id="ARBA00001947"/>
    </source>
</evidence>
<dbReference type="InterPro" id="IPR001930">
    <property type="entry name" value="Peptidase_M1"/>
</dbReference>
<keyword evidence="18" id="KW-1185">Reference proteome</keyword>
<evidence type="ECO:0000256" key="3">
    <source>
        <dbReference type="ARBA" id="ARBA00010136"/>
    </source>
</evidence>
<dbReference type="Pfam" id="PF11838">
    <property type="entry name" value="ERAP1_C"/>
    <property type="match status" value="1"/>
</dbReference>
<evidence type="ECO:0000256" key="8">
    <source>
        <dbReference type="ARBA" id="ARBA00022723"/>
    </source>
</evidence>
<dbReference type="GO" id="GO:0005615">
    <property type="term" value="C:extracellular space"/>
    <property type="evidence" value="ECO:0007669"/>
    <property type="project" value="TreeGrafter"/>
</dbReference>
<dbReference type="Pfam" id="PF01433">
    <property type="entry name" value="Peptidase_M1"/>
    <property type="match status" value="1"/>
</dbReference>
<dbReference type="GO" id="GO:0016020">
    <property type="term" value="C:membrane"/>
    <property type="evidence" value="ECO:0007669"/>
    <property type="project" value="TreeGrafter"/>
</dbReference>
<dbReference type="InterPro" id="IPR050344">
    <property type="entry name" value="Peptidase_M1_aminopeptidases"/>
</dbReference>
<dbReference type="InterPro" id="IPR014782">
    <property type="entry name" value="Peptidase_M1_dom"/>
</dbReference>
<dbReference type="InterPro" id="IPR027268">
    <property type="entry name" value="Peptidase_M4/M1_CTD_sf"/>
</dbReference>
<keyword evidence="11" id="KW-0482">Metalloprotease</keyword>
<keyword evidence="10" id="KW-0862">Zinc</keyword>
<feature type="region of interest" description="Disordered" evidence="12">
    <location>
        <begin position="192"/>
        <end position="223"/>
    </location>
</feature>
<protein>
    <recommendedName>
        <fullName evidence="5">Aminopeptidase N</fullName>
        <ecNumber evidence="4">3.4.11.2</ecNumber>
    </recommendedName>
</protein>
<comment type="cofactor">
    <cofactor evidence="2">
        <name>Zn(2+)</name>
        <dbReference type="ChEBI" id="CHEBI:29105"/>
    </cofactor>
</comment>
<dbReference type="Proteomes" id="UP000474778">
    <property type="component" value="Unassembled WGS sequence"/>
</dbReference>
<keyword evidence="9" id="KW-0378">Hydrolase</keyword>
<name>A0A6L7I2L7_9GAMM</name>
<evidence type="ECO:0000256" key="6">
    <source>
        <dbReference type="ARBA" id="ARBA00022438"/>
    </source>
</evidence>
<dbReference type="EMBL" id="WRPA01000022">
    <property type="protein sequence ID" value="MXR70623.1"/>
    <property type="molecule type" value="Genomic_DNA"/>
</dbReference>
<comment type="similarity">
    <text evidence="3">Belongs to the peptidase M1 family.</text>
</comment>
<feature type="domain" description="Aminopeptidase N-like N-terminal" evidence="16">
    <location>
        <begin position="52"/>
        <end position="204"/>
    </location>
</feature>
<sequence length="879" mass="98906">MRLFSLCANLLLCLLIGACQSTSPGNKQSSEKSLGITASVAKQRASRVSQVSYQLHLDLTQTRRFKGEAQIQFELADTQQALSLDLQQALISQLLINGQKLYPNYDGHRLVIPASLLQGGANLIKVNFSSPYSHDDQGLIEFIDPKDGLRYLYSHFLPSSAQTLAPQFDQPDLRASYRLSVLAPSNWQVASAAKVQSHQPEGESRQPEGEGRQSVSESRQPQGDNSLWQFMQSEPVSPHNFSLLAGPYQIWQSEAEGIALQLFARQSQAESIDAKSWLAQTGQALDYYQQRLGSKYPFSHYTQAIAPHLPSEFRANHALTSFNENSLHGTPRREILRALAQQWLGNLVTLKWWDQLWLNQSLANLIADDGEAQLFGQTDNQQSFIRSPVQVEQQIANSLELFSQDRQPSQNKAMAQLNQLKFLLGDAHFYLGIGQYLERFALQNADLNDFVQSLESVTKQPLSQWSQAAFKRAGVTSLKAEFSCRGDRITRFNLRQDNGDTDSIQRVKLGLFTLGRHGLHKNLVSEVSYQGASTEVKRLKGVRCPDLVFSNYQNKAYVRVKLDQVSLETALMHLGSLEEAELRRMLWQSLWESVLAGELPLPRFVGSALVNLPDETDPQVLIAAQEKLKQAKALLEQMSPNQQRYSRQALNAIAQMSLRLSISNKSSPALQSLWFDNYLHFAVSHQAKSHLAALLEQRESLPGVTLTPGRRWQIVTHLNRYDYPGSERLLLKEKRNDSSPEGQVAALGAQVARPVAREKRQWFERIQAHTKESDPQLLEKLTLVMRHLYPSEQKVLSQASAEQRLAELAALDRRNSQTFMKSYTANLLPRSCSYAGLVRLEALLDRPEGFSPMTLRGINQTIAAEQECIRVLEAMQPNP</sequence>
<gene>
    <name evidence="17" type="ORF">GNT65_18355</name>
</gene>
<evidence type="ECO:0000259" key="16">
    <source>
        <dbReference type="Pfam" id="PF17900"/>
    </source>
</evidence>
<evidence type="ECO:0000256" key="5">
    <source>
        <dbReference type="ARBA" id="ARBA00015611"/>
    </source>
</evidence>
<dbReference type="Pfam" id="PF17900">
    <property type="entry name" value="Peptidase_M1_N"/>
    <property type="match status" value="1"/>
</dbReference>
<dbReference type="EC" id="3.4.11.2" evidence="4"/>
<dbReference type="GO" id="GO:0043171">
    <property type="term" value="P:peptide catabolic process"/>
    <property type="evidence" value="ECO:0007669"/>
    <property type="project" value="TreeGrafter"/>
</dbReference>
<dbReference type="GO" id="GO:0008270">
    <property type="term" value="F:zinc ion binding"/>
    <property type="evidence" value="ECO:0007669"/>
    <property type="project" value="InterPro"/>
</dbReference>
<evidence type="ECO:0000256" key="13">
    <source>
        <dbReference type="SAM" id="SignalP"/>
    </source>
</evidence>
<proteinExistence type="inferred from homology"/>
<feature type="domain" description="ERAP1-like C-terminal" evidence="15">
    <location>
        <begin position="548"/>
        <end position="861"/>
    </location>
</feature>
<evidence type="ECO:0000256" key="11">
    <source>
        <dbReference type="ARBA" id="ARBA00023049"/>
    </source>
</evidence>
<keyword evidence="6 17" id="KW-0031">Aminopeptidase</keyword>
<reference evidence="17 18" key="1">
    <citation type="submission" date="2019-12" db="EMBL/GenBank/DDBJ databases">
        <title>Shewanella insulae sp. nov., isolated from a tidal flat.</title>
        <authorList>
            <person name="Yoon J.-H."/>
        </authorList>
    </citation>
    <scope>NUCLEOTIDE SEQUENCE [LARGE SCALE GENOMIC DNA]</scope>
    <source>
        <strain evidence="17 18">JBTF-M18</strain>
    </source>
</reference>
<feature type="domain" description="Peptidase M1 membrane alanine aminopeptidase" evidence="14">
    <location>
        <begin position="280"/>
        <end position="464"/>
    </location>
</feature>
<comment type="catalytic activity">
    <reaction evidence="1">
        <text>Release of an N-terminal amino acid, Xaa-|-Yaa- from a peptide, amide or arylamide. Xaa is preferably Ala, but may be most amino acids including Pro (slow action). When a terminal hydrophobic residue is followed by a prolyl residue, the two may be released as an intact Xaa-Pro dipeptide.</text>
        <dbReference type="EC" id="3.4.11.2"/>
    </reaction>
</comment>
<feature type="compositionally biased region" description="Polar residues" evidence="12">
    <location>
        <begin position="213"/>
        <end position="223"/>
    </location>
</feature>
<keyword evidence="8" id="KW-0479">Metal-binding</keyword>
<dbReference type="RefSeq" id="WP_160798639.1">
    <property type="nucleotide sequence ID" value="NZ_WRPA01000022.1"/>
</dbReference>
<dbReference type="GO" id="GO:0070006">
    <property type="term" value="F:metalloaminopeptidase activity"/>
    <property type="evidence" value="ECO:0007669"/>
    <property type="project" value="TreeGrafter"/>
</dbReference>
<dbReference type="PROSITE" id="PS51257">
    <property type="entry name" value="PROKAR_LIPOPROTEIN"/>
    <property type="match status" value="1"/>
</dbReference>
<dbReference type="PANTHER" id="PTHR11533:SF174">
    <property type="entry name" value="PUROMYCIN-SENSITIVE AMINOPEPTIDASE-RELATED"/>
    <property type="match status" value="1"/>
</dbReference>
<dbReference type="SUPFAM" id="SSF63737">
    <property type="entry name" value="Leukotriene A4 hydrolase N-terminal domain"/>
    <property type="match status" value="1"/>
</dbReference>
<dbReference type="GO" id="GO:0005737">
    <property type="term" value="C:cytoplasm"/>
    <property type="evidence" value="ECO:0007669"/>
    <property type="project" value="TreeGrafter"/>
</dbReference>
<evidence type="ECO:0000259" key="15">
    <source>
        <dbReference type="Pfam" id="PF11838"/>
    </source>
</evidence>
<dbReference type="PRINTS" id="PR00756">
    <property type="entry name" value="ALADIPTASE"/>
</dbReference>
<feature type="chain" id="PRO_5026784193" description="Aminopeptidase N" evidence="13">
    <location>
        <begin position="22"/>
        <end position="879"/>
    </location>
</feature>
<feature type="compositionally biased region" description="Basic and acidic residues" evidence="12">
    <location>
        <begin position="200"/>
        <end position="211"/>
    </location>
</feature>
<dbReference type="AlphaFoldDB" id="A0A6L7I2L7"/>
<dbReference type="GO" id="GO:0006508">
    <property type="term" value="P:proteolysis"/>
    <property type="evidence" value="ECO:0007669"/>
    <property type="project" value="UniProtKB-KW"/>
</dbReference>
<evidence type="ECO:0000256" key="9">
    <source>
        <dbReference type="ARBA" id="ARBA00022801"/>
    </source>
</evidence>
<keyword evidence="7" id="KW-0645">Protease</keyword>
<dbReference type="Gene3D" id="2.60.40.1730">
    <property type="entry name" value="tricorn interacting facor f3 domain"/>
    <property type="match status" value="1"/>
</dbReference>
<dbReference type="InterPro" id="IPR024571">
    <property type="entry name" value="ERAP1-like_C_dom"/>
</dbReference>
<accession>A0A6L7I2L7</accession>
<dbReference type="InterPro" id="IPR042097">
    <property type="entry name" value="Aminopeptidase_N-like_N_sf"/>
</dbReference>